<feature type="region of interest" description="Disordered" evidence="1">
    <location>
        <begin position="1"/>
        <end position="168"/>
    </location>
</feature>
<keyword evidence="2" id="KW-0812">Transmembrane</keyword>
<evidence type="ECO:0000256" key="1">
    <source>
        <dbReference type="SAM" id="MobiDB-lite"/>
    </source>
</evidence>
<feature type="transmembrane region" description="Helical" evidence="2">
    <location>
        <begin position="238"/>
        <end position="257"/>
    </location>
</feature>
<keyword evidence="4" id="KW-1185">Reference proteome</keyword>
<accession>K0TFC8</accession>
<protein>
    <submittedName>
        <fullName evidence="3">Uncharacterized protein</fullName>
    </submittedName>
</protein>
<organism evidence="3 4">
    <name type="scientific">Thalassiosira oceanica</name>
    <name type="common">Marine diatom</name>
    <dbReference type="NCBI Taxonomy" id="159749"/>
    <lineage>
        <taxon>Eukaryota</taxon>
        <taxon>Sar</taxon>
        <taxon>Stramenopiles</taxon>
        <taxon>Ochrophyta</taxon>
        <taxon>Bacillariophyta</taxon>
        <taxon>Coscinodiscophyceae</taxon>
        <taxon>Thalassiosirophycidae</taxon>
        <taxon>Thalassiosirales</taxon>
        <taxon>Thalassiosiraceae</taxon>
        <taxon>Thalassiosira</taxon>
    </lineage>
</organism>
<dbReference type="GO" id="GO:0008233">
    <property type="term" value="F:peptidase activity"/>
    <property type="evidence" value="ECO:0007669"/>
    <property type="project" value="InterPro"/>
</dbReference>
<dbReference type="Pfam" id="PF13367">
    <property type="entry name" value="PrsW-protease"/>
    <property type="match status" value="1"/>
</dbReference>
<feature type="transmembrane region" description="Helical" evidence="2">
    <location>
        <begin position="604"/>
        <end position="625"/>
    </location>
</feature>
<keyword evidence="2" id="KW-0472">Membrane</keyword>
<evidence type="ECO:0000256" key="2">
    <source>
        <dbReference type="SAM" id="Phobius"/>
    </source>
</evidence>
<keyword evidence="2" id="KW-1133">Transmembrane helix</keyword>
<feature type="compositionally biased region" description="Basic residues" evidence="1">
    <location>
        <begin position="145"/>
        <end position="159"/>
    </location>
</feature>
<comment type="caution">
    <text evidence="3">The sequence shown here is derived from an EMBL/GenBank/DDBJ whole genome shotgun (WGS) entry which is preliminary data.</text>
</comment>
<dbReference type="InterPro" id="IPR026898">
    <property type="entry name" value="PrsW"/>
</dbReference>
<dbReference type="AlphaFoldDB" id="K0TFC8"/>
<feature type="region of interest" description="Disordered" evidence="1">
    <location>
        <begin position="277"/>
        <end position="307"/>
    </location>
</feature>
<evidence type="ECO:0000313" key="4">
    <source>
        <dbReference type="Proteomes" id="UP000266841"/>
    </source>
</evidence>
<gene>
    <name evidence="3" type="ORF">THAOC_02545</name>
</gene>
<sequence length="987" mass="109963">MVGRSRSSRNKDGTSDDDTGRGHRRKKSVTSGISTLFRRSATPTVDHDLVDATAPPNSNRSSHAAVPNQRPDPPSADPPGAFLFDMPESLQSSNTSRGRGRQPRSPRADGFARSQPQHEPPNLVASVSYEDGADVSDDGVDGRRGRSRSRSRSRTRRKSPMSVPRVSPRQLRLPRRFRGFSTSISALFLDETIVCGALSCFGLLLSARTEHLLNGRNVKRGLTRRGGKEGGRRAPSRILWYAHVLTILGVLATYAIWGFGDQEDAYDEWYDWSGDQEGGWQQGDDDAQDQQAYEDDAAAAAQDDAAANDDAANRVLRSVTGEAPPRHRFSGVMKLRDSREYVFEPAVSFATKTYSSMMSQFRDDIEFAPRSHRQRVLDEESGDPSSMEQDLGTQARTALIVLFMFVLGVIGRRRRMRTRFAILRSRAQDDHLYYASLLTSGTGGSLVTPDNTVMENFHEREDKYDGACSHTLCGCYPVDSQVARRDHDGSMSLADDETATIDTNGAAPKKRRKGGDFLSRAHTTLMACCCGTLCRCWCQAFSICALAQEAREARLLLPPSMQRIDYFTHQPFHEYAKDVNNLRRRYMERASGTWRSHWGALSLLSRYILLGFVLITAFVVVTLIVHPMGGFDWGDAFVLIATFTQSFVVLFVVFGIYHKSDLSFDAVVKFFAVGFCICVPVGFVLEGILVNAFLGVLYLAYWLLQAIFQDDGVYDFLHEHQKVLWIFGELLNAFFVAALVEELCKYLTAEQAKASGDIDSYKYESQLVSEFPRSQSDLSSVDSRGRRKRRMLRSSHDEDEDEPELRTTQQQAAAITTGMISVAVGLACAENLIYVLFLGGTADFAVADELVILLFRSFFPVHALSAAMQSINMIRKFIEDTEEGRIGIGKIIFPAVLLHGTFDAILMCANAYVGSQWNAYYESDEYLGDDYEPYNVLAVNMITAGGIIGVMVLSFSWYSHQNTLQMLRLAKLSADCVSSPYEVPEIV</sequence>
<dbReference type="EMBL" id="AGNL01002760">
    <property type="protein sequence ID" value="EJK75729.1"/>
    <property type="molecule type" value="Genomic_DNA"/>
</dbReference>
<feature type="compositionally biased region" description="Low complexity" evidence="1">
    <location>
        <begin position="298"/>
        <end position="307"/>
    </location>
</feature>
<feature type="compositionally biased region" description="Acidic residues" evidence="1">
    <location>
        <begin position="283"/>
        <end position="297"/>
    </location>
</feature>
<name>K0TFC8_THAOC</name>
<feature type="transmembrane region" description="Helical" evidence="2">
    <location>
        <begin position="934"/>
        <end position="958"/>
    </location>
</feature>
<dbReference type="OrthoDB" id="46582at2759"/>
<proteinExistence type="predicted"/>
<feature type="compositionally biased region" description="Basic and acidic residues" evidence="1">
    <location>
        <begin position="9"/>
        <end position="21"/>
    </location>
</feature>
<dbReference type="Proteomes" id="UP000266841">
    <property type="component" value="Unassembled WGS sequence"/>
</dbReference>
<feature type="transmembrane region" description="Helical" evidence="2">
    <location>
        <begin position="812"/>
        <end position="838"/>
    </location>
</feature>
<feature type="transmembrane region" description="Helical" evidence="2">
    <location>
        <begin position="637"/>
        <end position="658"/>
    </location>
</feature>
<dbReference type="OMA" id="HQPFHEY"/>
<feature type="transmembrane region" description="Helical" evidence="2">
    <location>
        <begin position="670"/>
        <end position="703"/>
    </location>
</feature>
<feature type="transmembrane region" description="Helical" evidence="2">
    <location>
        <begin position="391"/>
        <end position="410"/>
    </location>
</feature>
<feature type="transmembrane region" description="Helical" evidence="2">
    <location>
        <begin position="723"/>
        <end position="740"/>
    </location>
</feature>
<feature type="transmembrane region" description="Helical" evidence="2">
    <location>
        <begin position="891"/>
        <end position="914"/>
    </location>
</feature>
<evidence type="ECO:0000313" key="3">
    <source>
        <dbReference type="EMBL" id="EJK75729.1"/>
    </source>
</evidence>
<feature type="transmembrane region" description="Helical" evidence="2">
    <location>
        <begin position="850"/>
        <end position="871"/>
    </location>
</feature>
<reference evidence="3 4" key="1">
    <citation type="journal article" date="2012" name="Genome Biol.">
        <title>Genome and low-iron response of an oceanic diatom adapted to chronic iron limitation.</title>
        <authorList>
            <person name="Lommer M."/>
            <person name="Specht M."/>
            <person name="Roy A.S."/>
            <person name="Kraemer L."/>
            <person name="Andreson R."/>
            <person name="Gutowska M.A."/>
            <person name="Wolf J."/>
            <person name="Bergner S.V."/>
            <person name="Schilhabel M.B."/>
            <person name="Klostermeier U.C."/>
            <person name="Beiko R.G."/>
            <person name="Rosenstiel P."/>
            <person name="Hippler M."/>
            <person name="Laroche J."/>
        </authorList>
    </citation>
    <scope>NUCLEOTIDE SEQUENCE [LARGE SCALE GENOMIC DNA]</scope>
    <source>
        <strain evidence="3 4">CCMP1005</strain>
    </source>
</reference>
<feature type="region of interest" description="Disordered" evidence="1">
    <location>
        <begin position="774"/>
        <end position="808"/>
    </location>
</feature>
<dbReference type="eggNOG" id="ENOG502SM5R">
    <property type="taxonomic scope" value="Eukaryota"/>
</dbReference>